<evidence type="ECO:0000259" key="17">
    <source>
        <dbReference type="Pfam" id="PF08491"/>
    </source>
</evidence>
<evidence type="ECO:0000313" key="19">
    <source>
        <dbReference type="EMBL" id="WOH13181.1"/>
    </source>
</evidence>
<evidence type="ECO:0000313" key="20">
    <source>
        <dbReference type="Proteomes" id="UP000077755"/>
    </source>
</evidence>
<evidence type="ECO:0000256" key="7">
    <source>
        <dbReference type="ARBA" id="ARBA00022692"/>
    </source>
</evidence>
<feature type="domain" description="Squalene epoxidase" evidence="17">
    <location>
        <begin position="236"/>
        <end position="508"/>
    </location>
</feature>
<evidence type="ECO:0000256" key="15">
    <source>
        <dbReference type="SAM" id="MobiDB-lite"/>
    </source>
</evidence>
<keyword evidence="8 14" id="KW-0274">FAD</keyword>
<comment type="caution">
    <text evidence="14">Lacks conserved residue(s) required for the propagation of feature annotation.</text>
</comment>
<dbReference type="GO" id="GO:0016020">
    <property type="term" value="C:membrane"/>
    <property type="evidence" value="ECO:0007669"/>
    <property type="project" value="UniProtKB-SubCell"/>
</dbReference>
<dbReference type="GO" id="GO:0046246">
    <property type="term" value="P:terpene biosynthetic process"/>
    <property type="evidence" value="ECO:0007669"/>
    <property type="project" value="UniProtKB-ARBA"/>
</dbReference>
<dbReference type="GO" id="GO:0005783">
    <property type="term" value="C:endoplasmic reticulum"/>
    <property type="evidence" value="ECO:0007669"/>
    <property type="project" value="TreeGrafter"/>
</dbReference>
<comment type="function">
    <text evidence="14">Catalyzes the stereospecific oxidation of squalene to (S)-2,3-epoxysqualene, and is considered to be a rate-limiting enzyme in steroid biosynthesis.</text>
</comment>
<comment type="similarity">
    <text evidence="4 14">Belongs to the squalene monooxygenase family.</text>
</comment>
<evidence type="ECO:0000256" key="2">
    <source>
        <dbReference type="ARBA" id="ARBA00004141"/>
    </source>
</evidence>
<reference evidence="19" key="2">
    <citation type="submission" date="2022-03" db="EMBL/GenBank/DDBJ databases">
        <title>Draft title - Genomic analysis of global carrot germplasm unveils the trajectory of domestication and the origin of high carotenoid orange carrot.</title>
        <authorList>
            <person name="Iorizzo M."/>
            <person name="Ellison S."/>
            <person name="Senalik D."/>
            <person name="Macko-Podgorni A."/>
            <person name="Grzebelus D."/>
            <person name="Bostan H."/>
            <person name="Rolling W."/>
            <person name="Curaba J."/>
            <person name="Simon P."/>
        </authorList>
    </citation>
    <scope>NUCLEOTIDE SEQUENCE</scope>
    <source>
        <tissue evidence="19">Leaf</tissue>
    </source>
</reference>
<dbReference type="STRING" id="79200.A0A175YRC3"/>
<dbReference type="FunFam" id="3.50.50.60:FF:000074">
    <property type="entry name" value="Squalene monooxygenase 2"/>
    <property type="match status" value="1"/>
</dbReference>
<comment type="cofactor">
    <cofactor evidence="1 14">
        <name>FAD</name>
        <dbReference type="ChEBI" id="CHEBI:57692"/>
    </cofactor>
</comment>
<comment type="function">
    <text evidence="13">Component of the triterpene saponins (e.g. ginsenosides or panaxosides) and phytosterols biosynthetic pathways. Catalyzes the first oxygenation step in sterol biosynthesis and is suggested to be one of the rate-limiting enzymes in this pathway.</text>
</comment>
<dbReference type="EMBL" id="CP093350">
    <property type="protein sequence ID" value="WOH13181.1"/>
    <property type="molecule type" value="Genomic_DNA"/>
</dbReference>
<sequence length="549" mass="60312">MNSSAPSPSLSYNSFVEFWRTAKIDQFFLGELLAFVIGFMVLYSFFRKREKNNSSASAENTRGLSNDHANDLTTRSSESDAAGNADVIVVGAGVAGSALAYTLAKDGRRVHVIERDLTEQDRIVGELLQPGGYLKLIELGLEECVNEIDAQQVFGYALYMDGKNTKLSYPLEKYDKDVAGRSFHNGRFVQRMREKAASLPNVRMEQGTVTSLVEHKGTVRGVQYKTKNGEELSAYAPLTIVCDGCFSNLRRALCNPKVEVPSSFVGLILENINLPHINHGHVILADPSPILFYKISSTEIRCLVDVPGQKVPSVTSGELGRYLKTVVAPQIPPELYDSFIAAVDKGNIRTMPNRSMPADPQPTPGALLLGDAFNMRHPLTGGGMTVALSDIVLIRNLLRPLRDLHDSETLCKYLESFYTLRKPVASTINTLAGALYKVFCASSDKARQEMRNACFDYLSLGGICSEGPVALLSGLNPRPLSLFLHFFAVAIYGVGRLLIPFPSPQKLWLGARLISGACKIIFPIIKSEGVRQMFFPATVPAYYRAPPVF</sequence>
<dbReference type="OrthoDB" id="1678617at2759"/>
<evidence type="ECO:0000256" key="14">
    <source>
        <dbReference type="RuleBase" id="RU367121"/>
    </source>
</evidence>
<dbReference type="OMA" id="EHDAYAG"/>
<dbReference type="GO" id="GO:0004506">
    <property type="term" value="F:squalene monooxygenase activity"/>
    <property type="evidence" value="ECO:0007669"/>
    <property type="project" value="UniProtKB-UniRule"/>
</dbReference>
<evidence type="ECO:0000256" key="6">
    <source>
        <dbReference type="ARBA" id="ARBA00022630"/>
    </source>
</evidence>
<keyword evidence="6 14" id="KW-0285">Flavoprotein</keyword>
<dbReference type="AlphaFoldDB" id="A0A175YRC3"/>
<organism evidence="18">
    <name type="scientific">Daucus carota subsp. sativus</name>
    <name type="common">Carrot</name>
    <dbReference type="NCBI Taxonomy" id="79200"/>
    <lineage>
        <taxon>Eukaryota</taxon>
        <taxon>Viridiplantae</taxon>
        <taxon>Streptophyta</taxon>
        <taxon>Embryophyta</taxon>
        <taxon>Tracheophyta</taxon>
        <taxon>Spermatophyta</taxon>
        <taxon>Magnoliopsida</taxon>
        <taxon>eudicotyledons</taxon>
        <taxon>Gunneridae</taxon>
        <taxon>Pentapetalae</taxon>
        <taxon>asterids</taxon>
        <taxon>campanulids</taxon>
        <taxon>Apiales</taxon>
        <taxon>Apiaceae</taxon>
        <taxon>Apioideae</taxon>
        <taxon>Scandiceae</taxon>
        <taxon>Daucinae</taxon>
        <taxon>Daucus</taxon>
        <taxon>Daucus sect. Daucus</taxon>
    </lineage>
</organism>
<evidence type="ECO:0000256" key="13">
    <source>
        <dbReference type="ARBA" id="ARBA00056623"/>
    </source>
</evidence>
<dbReference type="GO" id="GO:0016126">
    <property type="term" value="P:sterol biosynthetic process"/>
    <property type="evidence" value="ECO:0007669"/>
    <property type="project" value="UniProtKB-UniRule"/>
</dbReference>
<evidence type="ECO:0000256" key="11">
    <source>
        <dbReference type="ARBA" id="ARBA00023136"/>
    </source>
</evidence>
<name>A0A175YRC3_DAUCS</name>
<evidence type="ECO:0000259" key="16">
    <source>
        <dbReference type="Pfam" id="PF01266"/>
    </source>
</evidence>
<evidence type="ECO:0000256" key="9">
    <source>
        <dbReference type="ARBA" id="ARBA00022989"/>
    </source>
</evidence>
<evidence type="ECO:0000256" key="8">
    <source>
        <dbReference type="ARBA" id="ARBA00022827"/>
    </source>
</evidence>
<dbReference type="SUPFAM" id="SSF51905">
    <property type="entry name" value="FAD/NAD(P)-binding domain"/>
    <property type="match status" value="1"/>
</dbReference>
<evidence type="ECO:0000256" key="4">
    <source>
        <dbReference type="ARBA" id="ARBA00008802"/>
    </source>
</evidence>
<dbReference type="KEGG" id="dcr:108199283"/>
<dbReference type="Gene3D" id="3.50.50.60">
    <property type="entry name" value="FAD/NAD(P)-binding domain"/>
    <property type="match status" value="1"/>
</dbReference>
<dbReference type="PANTHER" id="PTHR10835">
    <property type="entry name" value="SQUALENE MONOOXYGENASE"/>
    <property type="match status" value="1"/>
</dbReference>
<dbReference type="Gramene" id="KZM85691">
    <property type="protein sequence ID" value="KZM85691"/>
    <property type="gene ID" value="DCAR_026887"/>
</dbReference>
<dbReference type="EC" id="1.14.14.17" evidence="5 14"/>
<keyword evidence="9 14" id="KW-1133">Transmembrane helix</keyword>
<feature type="region of interest" description="Disordered" evidence="15">
    <location>
        <begin position="56"/>
        <end position="78"/>
    </location>
</feature>
<accession>A0A175YRC3</accession>
<reference evidence="18" key="1">
    <citation type="journal article" date="2016" name="Nat. Genet.">
        <title>A high-quality carrot genome assembly provides new insights into carotenoid accumulation and asterid genome evolution.</title>
        <authorList>
            <person name="Iorizzo M."/>
            <person name="Ellison S."/>
            <person name="Senalik D."/>
            <person name="Zeng P."/>
            <person name="Satapoomin P."/>
            <person name="Huang J."/>
            <person name="Bowman M."/>
            <person name="Iovene M."/>
            <person name="Sanseverino W."/>
            <person name="Cavagnaro P."/>
            <person name="Yildiz M."/>
            <person name="Macko-Podgorni A."/>
            <person name="Moranska E."/>
            <person name="Grzebelus E."/>
            <person name="Grzebelus D."/>
            <person name="Ashrafi H."/>
            <person name="Zheng Z."/>
            <person name="Cheng S."/>
            <person name="Spooner D."/>
            <person name="Van Deynze A."/>
            <person name="Simon P."/>
        </authorList>
    </citation>
    <scope>NUCLEOTIDE SEQUENCE [LARGE SCALE GENOMIC DNA]</scope>
    <source>
        <tissue evidence="18">Leaf</tissue>
    </source>
</reference>
<evidence type="ECO:0000256" key="1">
    <source>
        <dbReference type="ARBA" id="ARBA00001974"/>
    </source>
</evidence>
<protein>
    <recommendedName>
        <fullName evidence="5 14">Squalene monooxygenase</fullName>
        <ecNumber evidence="5 14">1.14.14.17</ecNumber>
    </recommendedName>
</protein>
<dbReference type="GO" id="GO:0050660">
    <property type="term" value="F:flavin adenine dinucleotide binding"/>
    <property type="evidence" value="ECO:0007669"/>
    <property type="project" value="UniProtKB-UniRule"/>
</dbReference>
<dbReference type="PANTHER" id="PTHR10835:SF0">
    <property type="entry name" value="SQUALENE MONOOXYGENASE"/>
    <property type="match status" value="1"/>
</dbReference>
<dbReference type="GO" id="GO:0009753">
    <property type="term" value="P:response to jasmonic acid"/>
    <property type="evidence" value="ECO:0007669"/>
    <property type="project" value="UniProtKB-ARBA"/>
</dbReference>
<dbReference type="Proteomes" id="UP000077755">
    <property type="component" value="Chromosome 8"/>
</dbReference>
<dbReference type="InterPro" id="IPR013698">
    <property type="entry name" value="Squalene_epoxidase"/>
</dbReference>
<proteinExistence type="inferred from homology"/>
<evidence type="ECO:0000256" key="12">
    <source>
        <dbReference type="ARBA" id="ARBA00051556"/>
    </source>
</evidence>
<evidence type="ECO:0000313" key="18">
    <source>
        <dbReference type="EMBL" id="KZM85691.1"/>
    </source>
</evidence>
<dbReference type="EMBL" id="LNRQ01000008">
    <property type="protein sequence ID" value="KZM85691.1"/>
    <property type="molecule type" value="Genomic_DNA"/>
</dbReference>
<dbReference type="UniPathway" id="UPA00767">
    <property type="reaction ID" value="UER00752"/>
</dbReference>
<comment type="subcellular location">
    <subcellularLocation>
        <location evidence="2 14">Membrane</location>
        <topology evidence="2 14">Multi-pass membrane protein</topology>
    </subcellularLocation>
</comment>
<dbReference type="Pfam" id="PF08491">
    <property type="entry name" value="SE"/>
    <property type="match status" value="1"/>
</dbReference>
<dbReference type="Pfam" id="PF01266">
    <property type="entry name" value="DAO"/>
    <property type="match status" value="1"/>
</dbReference>
<feature type="transmembrane region" description="Helical" evidence="14">
    <location>
        <begin position="27"/>
        <end position="46"/>
    </location>
</feature>
<dbReference type="InterPro" id="IPR036188">
    <property type="entry name" value="FAD/NAD-bd_sf"/>
</dbReference>
<dbReference type="InterPro" id="IPR040125">
    <property type="entry name" value="Squalene_monox"/>
</dbReference>
<dbReference type="InterPro" id="IPR006076">
    <property type="entry name" value="FAD-dep_OxRdtase"/>
</dbReference>
<evidence type="ECO:0000256" key="3">
    <source>
        <dbReference type="ARBA" id="ARBA00005018"/>
    </source>
</evidence>
<gene>
    <name evidence="18" type="ORF">DCAR_026887</name>
    <name evidence="19" type="ORF">DCAR_0832690</name>
</gene>
<keyword evidence="7 14" id="KW-0812">Transmembrane</keyword>
<keyword evidence="20" id="KW-1185">Reference proteome</keyword>
<keyword evidence="11 14" id="KW-0472">Membrane</keyword>
<comment type="catalytic activity">
    <reaction evidence="12">
        <text>squalene + reduced [NADPH--hemoprotein reductase] + O2 = (S)-2,3-epoxysqualene + oxidized [NADPH--hemoprotein reductase] + H2O + H(+)</text>
        <dbReference type="Rhea" id="RHEA:25282"/>
        <dbReference type="Rhea" id="RHEA-COMP:11964"/>
        <dbReference type="Rhea" id="RHEA-COMP:11965"/>
        <dbReference type="ChEBI" id="CHEBI:15377"/>
        <dbReference type="ChEBI" id="CHEBI:15378"/>
        <dbReference type="ChEBI" id="CHEBI:15379"/>
        <dbReference type="ChEBI" id="CHEBI:15440"/>
        <dbReference type="ChEBI" id="CHEBI:15441"/>
        <dbReference type="ChEBI" id="CHEBI:57618"/>
        <dbReference type="ChEBI" id="CHEBI:58210"/>
        <dbReference type="EC" id="1.14.14.17"/>
    </reaction>
    <physiologicalReaction direction="left-to-right" evidence="12">
        <dbReference type="Rhea" id="RHEA:25283"/>
    </physiologicalReaction>
</comment>
<evidence type="ECO:0000256" key="10">
    <source>
        <dbReference type="ARBA" id="ARBA00023002"/>
    </source>
</evidence>
<evidence type="ECO:0000256" key="5">
    <source>
        <dbReference type="ARBA" id="ARBA00012312"/>
    </source>
</evidence>
<dbReference type="PRINTS" id="PR00420">
    <property type="entry name" value="RNGMNOXGNASE"/>
</dbReference>
<feature type="domain" description="FAD dependent oxidoreductase" evidence="16">
    <location>
        <begin position="86"/>
        <end position="116"/>
    </location>
</feature>
<keyword evidence="10 14" id="KW-0560">Oxidoreductase</keyword>
<comment type="pathway">
    <text evidence="3">Terpene metabolism; lanosterol biosynthesis; lanosterol from farnesyl diphosphate: step 2/3.</text>
</comment>